<protein>
    <submittedName>
        <fullName evidence="2">Uncharacterized protein</fullName>
    </submittedName>
</protein>
<dbReference type="AlphaFoldDB" id="A0A915IQG6"/>
<accession>A0A915IQG6</accession>
<dbReference type="Proteomes" id="UP000887565">
    <property type="component" value="Unplaced"/>
</dbReference>
<reference evidence="2" key="1">
    <citation type="submission" date="2022-11" db="UniProtKB">
        <authorList>
            <consortium name="WormBaseParasite"/>
        </authorList>
    </citation>
    <scope>IDENTIFICATION</scope>
</reference>
<name>A0A915IQG6_ROMCU</name>
<sequence length="117" mass="13412">MITLQINMYIRRMIVKQKSQRGEISKIEGISMLSGDRDLSGTPKRPVEDGCDVVSTTFDDLSSTFFQDFLQSHTILQAIGRTSLFHVVWSENIFWGSLDDENDKDVDFDNDSRFLVD</sequence>
<organism evidence="1 2">
    <name type="scientific">Romanomermis culicivorax</name>
    <name type="common">Nematode worm</name>
    <dbReference type="NCBI Taxonomy" id="13658"/>
    <lineage>
        <taxon>Eukaryota</taxon>
        <taxon>Metazoa</taxon>
        <taxon>Ecdysozoa</taxon>
        <taxon>Nematoda</taxon>
        <taxon>Enoplea</taxon>
        <taxon>Dorylaimia</taxon>
        <taxon>Mermithida</taxon>
        <taxon>Mermithoidea</taxon>
        <taxon>Mermithidae</taxon>
        <taxon>Romanomermis</taxon>
    </lineage>
</organism>
<proteinExistence type="predicted"/>
<evidence type="ECO:0000313" key="2">
    <source>
        <dbReference type="WBParaSite" id="nRc.2.0.1.t16115-RA"/>
    </source>
</evidence>
<dbReference type="WBParaSite" id="nRc.2.0.1.t16115-RA">
    <property type="protein sequence ID" value="nRc.2.0.1.t16115-RA"/>
    <property type="gene ID" value="nRc.2.0.1.g16115"/>
</dbReference>
<keyword evidence="1" id="KW-1185">Reference proteome</keyword>
<evidence type="ECO:0000313" key="1">
    <source>
        <dbReference type="Proteomes" id="UP000887565"/>
    </source>
</evidence>